<reference evidence="1" key="1">
    <citation type="submission" date="2020-10" db="EMBL/GenBank/DDBJ databases">
        <authorList>
            <person name="Kikuchi T."/>
        </authorList>
    </citation>
    <scope>NUCLEOTIDE SEQUENCE</scope>
    <source>
        <strain evidence="1">NKZ352</strain>
    </source>
</reference>
<sequence length="97" mass="10980">MAQAVHEHLTDGGVFLGVVPNGLPNFKPDKKDSKAMGNSIEVPENIELMDEMPLKVQYFCRWRATVGFEKIEFLDVTAADHPSYNSNPREIIFMARK</sequence>
<evidence type="ECO:0000313" key="1">
    <source>
        <dbReference type="EMBL" id="CAD6196268.1"/>
    </source>
</evidence>
<dbReference type="Proteomes" id="UP000835052">
    <property type="component" value="Unassembled WGS sequence"/>
</dbReference>
<gene>
    <name evidence="1" type="ORF">CAUJ_LOCUS12183</name>
</gene>
<comment type="caution">
    <text evidence="1">The sequence shown here is derived from an EMBL/GenBank/DDBJ whole genome shotgun (WGS) entry which is preliminary data.</text>
</comment>
<organism evidence="1 2">
    <name type="scientific">Caenorhabditis auriculariae</name>
    <dbReference type="NCBI Taxonomy" id="2777116"/>
    <lineage>
        <taxon>Eukaryota</taxon>
        <taxon>Metazoa</taxon>
        <taxon>Ecdysozoa</taxon>
        <taxon>Nematoda</taxon>
        <taxon>Chromadorea</taxon>
        <taxon>Rhabditida</taxon>
        <taxon>Rhabditina</taxon>
        <taxon>Rhabditomorpha</taxon>
        <taxon>Rhabditoidea</taxon>
        <taxon>Rhabditidae</taxon>
        <taxon>Peloderinae</taxon>
        <taxon>Caenorhabditis</taxon>
    </lineage>
</organism>
<evidence type="ECO:0000313" key="2">
    <source>
        <dbReference type="Proteomes" id="UP000835052"/>
    </source>
</evidence>
<name>A0A8S1HKP4_9PELO</name>
<accession>A0A8S1HKP4</accession>
<keyword evidence="2" id="KW-1185">Reference proteome</keyword>
<proteinExistence type="predicted"/>
<dbReference type="AlphaFoldDB" id="A0A8S1HKP4"/>
<dbReference type="EMBL" id="CAJGYM010000069">
    <property type="protein sequence ID" value="CAD6196268.1"/>
    <property type="molecule type" value="Genomic_DNA"/>
</dbReference>
<protein>
    <submittedName>
        <fullName evidence="1">Uncharacterized protein</fullName>
    </submittedName>
</protein>
<dbReference type="OrthoDB" id="66144at2759"/>